<dbReference type="InterPro" id="IPR001789">
    <property type="entry name" value="Sig_transdc_resp-reg_receiver"/>
</dbReference>
<evidence type="ECO:0000313" key="3">
    <source>
        <dbReference type="EMBL" id="TWF47531.1"/>
    </source>
</evidence>
<dbReference type="Gene3D" id="3.40.50.2300">
    <property type="match status" value="1"/>
</dbReference>
<accession>A0A561QB09</accession>
<dbReference type="GO" id="GO:0000160">
    <property type="term" value="P:phosphorelay signal transduction system"/>
    <property type="evidence" value="ECO:0007669"/>
    <property type="project" value="InterPro"/>
</dbReference>
<reference evidence="3 4" key="1">
    <citation type="submission" date="2019-06" db="EMBL/GenBank/DDBJ databases">
        <title>Sorghum-associated microbial communities from plants grown in Nebraska, USA.</title>
        <authorList>
            <person name="Schachtman D."/>
        </authorList>
    </citation>
    <scope>NUCLEOTIDE SEQUENCE [LARGE SCALE GENOMIC DNA]</scope>
    <source>
        <strain evidence="3 4">1225</strain>
    </source>
</reference>
<evidence type="ECO:0000259" key="2">
    <source>
        <dbReference type="PROSITE" id="PS50110"/>
    </source>
</evidence>
<proteinExistence type="predicted"/>
<dbReference type="EMBL" id="VIWP01000011">
    <property type="protein sequence ID" value="TWF47531.1"/>
    <property type="molecule type" value="Genomic_DNA"/>
</dbReference>
<sequence length="96" mass="10393">MTLEDAGATVSSFVKAADAMTWLDTFTPSAGVLDYRVGVDKSDDIAHTLRARGVPVVFYSGLTDRPDVPEELQGCTWLTKPSSPDELVDLLHKLLA</sequence>
<keyword evidence="4" id="KW-1185">Reference proteome</keyword>
<dbReference type="PROSITE" id="PS50110">
    <property type="entry name" value="RESPONSE_REGULATORY"/>
    <property type="match status" value="1"/>
</dbReference>
<dbReference type="OrthoDB" id="582170at2"/>
<dbReference type="SUPFAM" id="SSF52172">
    <property type="entry name" value="CheY-like"/>
    <property type="match status" value="1"/>
</dbReference>
<feature type="modified residue" description="4-aspartylphosphate" evidence="1">
    <location>
        <position position="34"/>
    </location>
</feature>
<evidence type="ECO:0000313" key="4">
    <source>
        <dbReference type="Proteomes" id="UP000320653"/>
    </source>
</evidence>
<dbReference type="Proteomes" id="UP000320653">
    <property type="component" value="Unassembled WGS sequence"/>
</dbReference>
<dbReference type="RefSeq" id="WP_145642320.1">
    <property type="nucleotide sequence ID" value="NZ_VIWP01000011.1"/>
</dbReference>
<gene>
    <name evidence="3" type="ORF">FHW37_11132</name>
</gene>
<dbReference type="InterPro" id="IPR011006">
    <property type="entry name" value="CheY-like_superfamily"/>
</dbReference>
<organism evidence="3 4">
    <name type="scientific">Neorhizobium alkalisoli</name>
    <dbReference type="NCBI Taxonomy" id="528178"/>
    <lineage>
        <taxon>Bacteria</taxon>
        <taxon>Pseudomonadati</taxon>
        <taxon>Pseudomonadota</taxon>
        <taxon>Alphaproteobacteria</taxon>
        <taxon>Hyphomicrobiales</taxon>
        <taxon>Rhizobiaceae</taxon>
        <taxon>Rhizobium/Agrobacterium group</taxon>
        <taxon>Neorhizobium</taxon>
    </lineage>
</organism>
<comment type="caution">
    <text evidence="3">The sequence shown here is derived from an EMBL/GenBank/DDBJ whole genome shotgun (WGS) entry which is preliminary data.</text>
</comment>
<feature type="domain" description="Response regulatory" evidence="2">
    <location>
        <begin position="1"/>
        <end position="95"/>
    </location>
</feature>
<name>A0A561QB09_9HYPH</name>
<dbReference type="AlphaFoldDB" id="A0A561QB09"/>
<protein>
    <recommendedName>
        <fullName evidence="2">Response regulatory domain-containing protein</fullName>
    </recommendedName>
</protein>
<evidence type="ECO:0000256" key="1">
    <source>
        <dbReference type="PROSITE-ProRule" id="PRU00169"/>
    </source>
</evidence>
<keyword evidence="1" id="KW-0597">Phosphoprotein</keyword>